<keyword evidence="2" id="KW-1185">Reference proteome</keyword>
<protein>
    <recommendedName>
        <fullName evidence="3">Nucleoside-diphosphate-sugar epimerase</fullName>
    </recommendedName>
</protein>
<dbReference type="OrthoDB" id="9975943at2759"/>
<dbReference type="InterPro" id="IPR036291">
    <property type="entry name" value="NAD(P)-bd_dom_sf"/>
</dbReference>
<reference evidence="1" key="2">
    <citation type="submission" date="2020-05" db="EMBL/GenBank/DDBJ databases">
        <authorList>
            <person name="Kim H.-S."/>
            <person name="Proctor R.H."/>
            <person name="Brown D.W."/>
        </authorList>
    </citation>
    <scope>NUCLEOTIDE SEQUENCE</scope>
    <source>
        <strain evidence="1">NRRL 22465</strain>
    </source>
</reference>
<reference evidence="1" key="1">
    <citation type="journal article" date="2020" name="BMC Genomics">
        <title>Correction to: Identification and distribution of gene clusters required for synthesis of sphingolipid metabolism inhibitors in diverse species of the filamentous fungus Fusarium.</title>
        <authorList>
            <person name="Kim H.S."/>
            <person name="Lohmar J.M."/>
            <person name="Busman M."/>
            <person name="Brown D.W."/>
            <person name="Naumann T.A."/>
            <person name="Divon H.H."/>
            <person name="Lysoe E."/>
            <person name="Uhlig S."/>
            <person name="Proctor R.H."/>
        </authorList>
    </citation>
    <scope>NUCLEOTIDE SEQUENCE</scope>
    <source>
        <strain evidence="1">NRRL 22465</strain>
    </source>
</reference>
<dbReference type="Gene3D" id="3.40.50.720">
    <property type="entry name" value="NAD(P)-binding Rossmann-like Domain"/>
    <property type="match status" value="1"/>
</dbReference>
<accession>A0A8H4UPY0</accession>
<dbReference type="EMBL" id="JABEYC010000176">
    <property type="protein sequence ID" value="KAF4981281.1"/>
    <property type="molecule type" value="Genomic_DNA"/>
</dbReference>
<dbReference type="Proteomes" id="UP000635477">
    <property type="component" value="Unassembled WGS sequence"/>
</dbReference>
<comment type="caution">
    <text evidence="1">The sequence shown here is derived from an EMBL/GenBank/DDBJ whole genome shotgun (WGS) entry which is preliminary data.</text>
</comment>
<dbReference type="PANTHER" id="PTHR14097:SF8">
    <property type="entry name" value="NAD(P)-BINDING DOMAIN-CONTAINING PROTEIN"/>
    <property type="match status" value="1"/>
</dbReference>
<dbReference type="SUPFAM" id="SSF51735">
    <property type="entry name" value="NAD(P)-binding Rossmann-fold domains"/>
    <property type="match status" value="1"/>
</dbReference>
<evidence type="ECO:0000313" key="1">
    <source>
        <dbReference type="EMBL" id="KAF4981281.1"/>
    </source>
</evidence>
<name>A0A8H4UPY0_9HYPO</name>
<dbReference type="PANTHER" id="PTHR14097">
    <property type="entry name" value="OXIDOREDUCTASE HTATIP2"/>
    <property type="match status" value="1"/>
</dbReference>
<proteinExistence type="predicted"/>
<organism evidence="1 2">
    <name type="scientific">Fusarium zealandicum</name>
    <dbReference type="NCBI Taxonomy" id="1053134"/>
    <lineage>
        <taxon>Eukaryota</taxon>
        <taxon>Fungi</taxon>
        <taxon>Dikarya</taxon>
        <taxon>Ascomycota</taxon>
        <taxon>Pezizomycotina</taxon>
        <taxon>Sordariomycetes</taxon>
        <taxon>Hypocreomycetidae</taxon>
        <taxon>Hypocreales</taxon>
        <taxon>Nectriaceae</taxon>
        <taxon>Fusarium</taxon>
        <taxon>Fusarium staphyleae species complex</taxon>
    </lineage>
</organism>
<evidence type="ECO:0000313" key="2">
    <source>
        <dbReference type="Proteomes" id="UP000635477"/>
    </source>
</evidence>
<evidence type="ECO:0008006" key="3">
    <source>
        <dbReference type="Google" id="ProtNLM"/>
    </source>
</evidence>
<sequence>MHVILTGATGLVGSSVLEAMLKTKDITKISILSRRPVQMASDSQDPRVSVIIQNDFARYEPDILRQLSGARGCVWALGISQNQVDKEDYVRITKDCALEAARAFSTLSDNDEEPFRFVYVSGEGATQTPGMFSPIYARVKGETETALGDMSAEMPTLRADSVRPMFVDAAGHEAIQKYLPDPGLVQRATVAALGGPIRMFYKSGWSPTPMLGDFLTRMAMGKVDGRIEGPGAYRLGGSWVVGNVGIRRMMGV</sequence>
<gene>
    <name evidence="1" type="ORF">FZEAL_2907</name>
</gene>
<dbReference type="AlphaFoldDB" id="A0A8H4UPY0"/>